<reference evidence="6 7" key="1">
    <citation type="submission" date="2017-07" db="EMBL/GenBank/DDBJ databases">
        <title>First draft Genome Sequence of Nocardia cerradoensis isolated from human infection.</title>
        <authorList>
            <person name="Carrasco G."/>
        </authorList>
    </citation>
    <scope>NUCLEOTIDE SEQUENCE [LARGE SCALE GENOMIC DNA]</scope>
    <source>
        <strain evidence="6 7">CNM20130759</strain>
    </source>
</reference>
<dbReference type="Proteomes" id="UP000215506">
    <property type="component" value="Unassembled WGS sequence"/>
</dbReference>
<dbReference type="EC" id="3.2.1.99" evidence="6"/>
<evidence type="ECO:0000256" key="2">
    <source>
        <dbReference type="ARBA" id="ARBA00022801"/>
    </source>
</evidence>
<name>A0A231HA06_9NOCA</name>
<accession>A0A231HA06</accession>
<evidence type="ECO:0000256" key="1">
    <source>
        <dbReference type="ARBA" id="ARBA00009902"/>
    </source>
</evidence>
<evidence type="ECO:0000313" key="7">
    <source>
        <dbReference type="Proteomes" id="UP000215506"/>
    </source>
</evidence>
<proteinExistence type="inferred from homology"/>
<protein>
    <submittedName>
        <fullName evidence="6">Intracellular endo-alpha-(1-&gt;5)-L-arabinanase</fullName>
        <ecNumber evidence="6">3.2.1.99</ecNumber>
    </submittedName>
</protein>
<dbReference type="PANTHER" id="PTHR43301:SF3">
    <property type="entry name" value="ARABINAN ENDO-1,5-ALPHA-L-ARABINOSIDASE A-RELATED"/>
    <property type="match status" value="1"/>
</dbReference>
<feature type="region of interest" description="Disordered" evidence="4">
    <location>
        <begin position="1"/>
        <end position="24"/>
    </location>
</feature>
<dbReference type="SUPFAM" id="SSF75005">
    <property type="entry name" value="Arabinanase/levansucrase/invertase"/>
    <property type="match status" value="1"/>
</dbReference>
<dbReference type="Pfam" id="PF00251">
    <property type="entry name" value="Glyco_hydro_32N"/>
    <property type="match status" value="1"/>
</dbReference>
<keyword evidence="3 6" id="KW-0326">Glycosidase</keyword>
<dbReference type="InterPro" id="IPR023296">
    <property type="entry name" value="Glyco_hydro_beta-prop_sf"/>
</dbReference>
<dbReference type="RefSeq" id="WP_094024995.1">
    <property type="nucleotide sequence ID" value="NZ_NGAF01000003.1"/>
</dbReference>
<dbReference type="InterPro" id="IPR050727">
    <property type="entry name" value="GH43_arabinanases"/>
</dbReference>
<organism evidence="6 7">
    <name type="scientific">Nocardia cerradoensis</name>
    <dbReference type="NCBI Taxonomy" id="85688"/>
    <lineage>
        <taxon>Bacteria</taxon>
        <taxon>Bacillati</taxon>
        <taxon>Actinomycetota</taxon>
        <taxon>Actinomycetes</taxon>
        <taxon>Mycobacteriales</taxon>
        <taxon>Nocardiaceae</taxon>
        <taxon>Nocardia</taxon>
    </lineage>
</organism>
<dbReference type="EMBL" id="NGAF01000003">
    <property type="protein sequence ID" value="OXR45632.1"/>
    <property type="molecule type" value="Genomic_DNA"/>
</dbReference>
<feature type="domain" description="Glycosyl hydrolase family 32 N-terminal" evidence="5">
    <location>
        <begin position="46"/>
        <end position="218"/>
    </location>
</feature>
<dbReference type="PANTHER" id="PTHR43301">
    <property type="entry name" value="ARABINAN ENDO-1,5-ALPHA-L-ARABINOSIDASE"/>
    <property type="match status" value="1"/>
</dbReference>
<sequence length="312" mass="34607">MAEPEIECLEGPAADRPGLDDRPAGPAVRVRAEHFHTIYDPSVGEPQPWYINDHTIIRDESGRWHLFGITHAEPADPFDEIEFAHAGADDLHGPWTKHPPALTVDRDYGETHLWAPYVIRADGRYHMFYAGGGEDRTAAAICVATSDDLFEWTREPAGPVFRDGYDARDPMVAWIDGHWVMYYAATSSPTGGNYVVAYRTSTDLRTWSERRIAFTDPARGTEAGNTESPFVLSHNGSWYLFIGPRPDYVGTDVFRGESPYHFRIDDRVGHIAAHAAEVIDDGALWISSCGWGQGGVSLARLEIGRTAPKTAP</sequence>
<keyword evidence="7" id="KW-1185">Reference proteome</keyword>
<comment type="similarity">
    <text evidence="1">Belongs to the glycosyl hydrolase 32 family.</text>
</comment>
<dbReference type="Gene3D" id="2.115.10.20">
    <property type="entry name" value="Glycosyl hydrolase domain, family 43"/>
    <property type="match status" value="2"/>
</dbReference>
<comment type="caution">
    <text evidence="6">The sequence shown here is derived from an EMBL/GenBank/DDBJ whole genome shotgun (WGS) entry which is preliminary data.</text>
</comment>
<evidence type="ECO:0000256" key="3">
    <source>
        <dbReference type="ARBA" id="ARBA00023295"/>
    </source>
</evidence>
<evidence type="ECO:0000313" key="6">
    <source>
        <dbReference type="EMBL" id="OXR45632.1"/>
    </source>
</evidence>
<evidence type="ECO:0000259" key="5">
    <source>
        <dbReference type="Pfam" id="PF00251"/>
    </source>
</evidence>
<evidence type="ECO:0000256" key="4">
    <source>
        <dbReference type="SAM" id="MobiDB-lite"/>
    </source>
</evidence>
<gene>
    <name evidence="6" type="primary">abnB</name>
    <name evidence="6" type="ORF">B7C42_01924</name>
</gene>
<keyword evidence="2 6" id="KW-0378">Hydrolase</keyword>
<dbReference type="InterPro" id="IPR013148">
    <property type="entry name" value="Glyco_hydro_32_N"/>
</dbReference>
<dbReference type="GO" id="GO:0046558">
    <property type="term" value="F:arabinan endo-1,5-alpha-L-arabinosidase activity"/>
    <property type="evidence" value="ECO:0007669"/>
    <property type="project" value="UniProtKB-EC"/>
</dbReference>
<dbReference type="AlphaFoldDB" id="A0A231HA06"/>